<proteinExistence type="predicted"/>
<dbReference type="EMBL" id="JAFFHA010000007">
    <property type="protein sequence ID" value="KAK4652898.1"/>
    <property type="molecule type" value="Genomic_DNA"/>
</dbReference>
<comment type="caution">
    <text evidence="1">The sequence shown here is derived from an EMBL/GenBank/DDBJ whole genome shotgun (WGS) entry which is preliminary data.</text>
</comment>
<protein>
    <submittedName>
        <fullName evidence="1">Uncharacterized protein</fullName>
    </submittedName>
</protein>
<dbReference type="GeneID" id="87910676"/>
<keyword evidence="2" id="KW-1185">Reference proteome</keyword>
<accession>A0ABR0GAX4</accession>
<dbReference type="RefSeq" id="XP_062741873.1">
    <property type="nucleotide sequence ID" value="XM_062890769.1"/>
</dbReference>
<sequence>MTCREAGPEVQPGSAYSAIENLHLSPNFTTSPSSLRLGYLLPDPLSPDLIPLNRNSRLPINPNDLLPPTTVTSFSSTRKDLLTGRFGVWTPLLTGRFGVWTPLLAGLKLPMGADLGLFFERGSNDRVSEPDDVKGYLTERKYRVPVYIVTGVKIARGASVSLERTREADARVGVSGPEGVAEVKPLLQIGRNRLQGVAFDTASEFVLAFQVRRIKFARGRVQHELSLKGTSMLGDEREDVQEWKVDSVDHFVGEEDEVEVLEDSDEVQWAVAREFED</sequence>
<evidence type="ECO:0000313" key="2">
    <source>
        <dbReference type="Proteomes" id="UP001323405"/>
    </source>
</evidence>
<organism evidence="1 2">
    <name type="scientific">Podospora pseudocomata</name>
    <dbReference type="NCBI Taxonomy" id="2093779"/>
    <lineage>
        <taxon>Eukaryota</taxon>
        <taxon>Fungi</taxon>
        <taxon>Dikarya</taxon>
        <taxon>Ascomycota</taxon>
        <taxon>Pezizomycotina</taxon>
        <taxon>Sordariomycetes</taxon>
        <taxon>Sordariomycetidae</taxon>
        <taxon>Sordariales</taxon>
        <taxon>Podosporaceae</taxon>
        <taxon>Podospora</taxon>
    </lineage>
</organism>
<name>A0ABR0GAX4_9PEZI</name>
<dbReference type="Proteomes" id="UP001323405">
    <property type="component" value="Unassembled WGS sequence"/>
</dbReference>
<evidence type="ECO:0000313" key="1">
    <source>
        <dbReference type="EMBL" id="KAK4652898.1"/>
    </source>
</evidence>
<reference evidence="1 2" key="1">
    <citation type="journal article" date="2023" name="bioRxiv">
        <title>High-quality genome assemblies of four members of thePodospora anserinaspecies complex.</title>
        <authorList>
            <person name="Ament-Velasquez S.L."/>
            <person name="Vogan A.A."/>
            <person name="Wallerman O."/>
            <person name="Hartmann F."/>
            <person name="Gautier V."/>
            <person name="Silar P."/>
            <person name="Giraud T."/>
            <person name="Johannesson H."/>
        </authorList>
    </citation>
    <scope>NUCLEOTIDE SEQUENCE [LARGE SCALE GENOMIC DNA]</scope>
    <source>
        <strain evidence="1 2">CBS 415.72m</strain>
    </source>
</reference>
<gene>
    <name evidence="1" type="ORF">QC762_503510</name>
</gene>